<reference evidence="1 2" key="1">
    <citation type="journal article" date="2017" name="Int. J. Syst. Evol. Microbiol.">
        <title>Arachidicoccus ginsenosidivorans sp. nov., with ginsenoside-converting activity isolated from ginseng cultivating soil.</title>
        <authorList>
            <person name="Siddiqi M.Z."/>
            <person name="Aslam Z."/>
            <person name="Im W.T."/>
        </authorList>
    </citation>
    <scope>NUCLEOTIDE SEQUENCE [LARGE SCALE GENOMIC DNA]</scope>
    <source>
        <strain evidence="1 2">Gsoil 809</strain>
    </source>
</reference>
<dbReference type="RefSeq" id="WP_146787843.1">
    <property type="nucleotide sequence ID" value="NZ_CP042434.1"/>
</dbReference>
<keyword evidence="2" id="KW-1185">Reference proteome</keyword>
<dbReference type="AlphaFoldDB" id="A0A5B8VRQ3"/>
<proteinExistence type="predicted"/>
<accession>A0A5B8VRQ3</accession>
<dbReference type="Pfam" id="PF11855">
    <property type="entry name" value="DUF3375"/>
    <property type="match status" value="1"/>
</dbReference>
<organism evidence="1 2">
    <name type="scientific">Arachidicoccus ginsenosidivorans</name>
    <dbReference type="NCBI Taxonomy" id="496057"/>
    <lineage>
        <taxon>Bacteria</taxon>
        <taxon>Pseudomonadati</taxon>
        <taxon>Bacteroidota</taxon>
        <taxon>Chitinophagia</taxon>
        <taxon>Chitinophagales</taxon>
        <taxon>Chitinophagaceae</taxon>
        <taxon>Arachidicoccus</taxon>
    </lineage>
</organism>
<evidence type="ECO:0000313" key="2">
    <source>
        <dbReference type="Proteomes" id="UP000321291"/>
    </source>
</evidence>
<sequence length="505" mass="58690">MNYEKALSLYKSDKTLQLLRAEHFPLLVSFFYLAFKQKERIAYLESELQSLLGDFLYALQQKQITDYPKSPQDYLIRWAEQGYLRRYYETADEPMFELSASAEGALKWLEDLNKQEFIGTHSRLLQFFQLLKQIVSGTAGPQERLKELEAEKQKIEDEMTQIRAGNFVKTSSTQIKENYYLAVETAQRLLSDFRQVEENFRILDRQTRQTIVKSNLAKGKLLDQVFEQQDYLWNTDQGKSFKSFWEFLMSQQMQEELEELLEKVNDLPEIEEVKRDKIVDKIKINLVDAGDKVNRSNDGLIEQLRKFVEQKNLTESRNIIKNIEKIEALLLDYKEQVADQPWLMEIDGFYKPDLIMGRPLFSPPVKVAFTGSSVQQGQANVDTNLLFNQFYVDLEVLRGNIRQALKAKPQVSLGQLISLFPIKKGVAEVLGYLQIATNHKKHLILRDQEEVLDLGAKNKEDIEALAVKEMNLEDLTLRENAIEQTPKLPGAGRYQLKVPVILFNR</sequence>
<dbReference type="OrthoDB" id="138803at2"/>
<dbReference type="Proteomes" id="UP000321291">
    <property type="component" value="Chromosome"/>
</dbReference>
<dbReference type="KEGG" id="agi:FSB73_23015"/>
<gene>
    <name evidence="1" type="ORF">FSB73_23015</name>
</gene>
<dbReference type="EMBL" id="CP042434">
    <property type="protein sequence ID" value="QEC74109.1"/>
    <property type="molecule type" value="Genomic_DNA"/>
</dbReference>
<dbReference type="InterPro" id="IPR021804">
    <property type="entry name" value="DUF3375"/>
</dbReference>
<evidence type="ECO:0000313" key="1">
    <source>
        <dbReference type="EMBL" id="QEC74109.1"/>
    </source>
</evidence>
<protein>
    <submittedName>
        <fullName evidence="1">DUF3375 domain-containing protein</fullName>
    </submittedName>
</protein>
<name>A0A5B8VRQ3_9BACT</name>